<dbReference type="Proteomes" id="UP000254235">
    <property type="component" value="Unassembled WGS sequence"/>
</dbReference>
<evidence type="ECO:0000256" key="1">
    <source>
        <dbReference type="SAM" id="SignalP"/>
    </source>
</evidence>
<proteinExistence type="predicted"/>
<dbReference type="Gene3D" id="3.80.10.10">
    <property type="entry name" value="Ribonuclease Inhibitor"/>
    <property type="match status" value="3"/>
</dbReference>
<keyword evidence="1" id="KW-0732">Signal</keyword>
<dbReference type="InterPro" id="IPR032675">
    <property type="entry name" value="LRR_dom_sf"/>
</dbReference>
<feature type="signal peptide" evidence="1">
    <location>
        <begin position="1"/>
        <end position="20"/>
    </location>
</feature>
<dbReference type="GeneID" id="78571864"/>
<dbReference type="Pfam" id="PF18998">
    <property type="entry name" value="Flg_new_2"/>
    <property type="match status" value="2"/>
</dbReference>
<sequence>MRKIYLLMFALMLCFSMANAQVIEGTVLKSWDGASGSIEIPANVTEIADNCFYSPAEEDPDTWEVIGEEKSNTNITNIKLNNVKKIGKNAFKGCSNIESIDAPNVEIVGDEAFARCEKLATLALPNIKNVGVDAFQGCEQLKEIALGKSLTTISGNSFKNCKSLTTISIEDGGGYKALQNAIISPTKTLVYIAGQAKEIKLTADECTAIGDYAMYNNTNIAKINLPGVKTIGKACFTGCSALAELLVPNLVSVDTNSYITWSGVASLNVVDIHLSNNFVSFGATEFADKSSTTIYVANENVKEKLQQKFKKCQIVIGEPQSTEKFKVNYSITNIEIDGKKIGEIEAWTNGARNFETGTDIPKGNSVSVMVTPYGGYKIDKWEVNGKLAAPENLHPSSSINGEIWSVNHISEALNIVVTLTKEAEGDIIFFKSKEPNFGSVTCTVVETEQKINSAEKVKKGTKLRFEAFPNEGYHVTQWYKLGKETVTDAEGHTKTIDQYLPIAGFDNATVYECNAEDALDILVDFDREQGKHIVSFKSLNNETGELTASVDGTAISTGTVVAHGATVVFTAHPKEGYVVDSWLLNESEIKGEKGLTYTIPDLKEDVTVWLVCSKQTEETEHKAEIKDGHLISWKPKGKAITPEGVEYIDNNALQAATELESFHITKDVKSIGELVFLFCTQLTEITVDPANNYFTSVDGVLYSKDKTRLMAYPPGRSGASYEIIQSATSIKPGAFTLVPSLLGVTVAKGNTALRASKGALYTRNMLTLLYQPTIPQTAPGTDKLALNEGLETIARYALAYNHTVTEITLPGSLKTIEANALSNNPNLNGIKWEEGVEPELETIGDSAFYHNGQLAMLQHIPSLKTLGAGAFIKNANLVEVHIPANCTIGDRAFFECLALQNVYSYSMTPPTVADDAFKSIYYLDDAVLHVDQNAVEAYKKADGWRHFKHFATDIVTAISSTKVATNSAVRVIAQSNGYTIEGLNAGQRYTLCTVSGVQIATGVANEGSLFIPVKRNQVYILHISGDKTYKLF</sequence>
<dbReference type="SUPFAM" id="SSF52058">
    <property type="entry name" value="L domain-like"/>
    <property type="match status" value="1"/>
</dbReference>
<feature type="chain" id="PRO_5016862244" description="Bacterial repeat domain-containing protein" evidence="1">
    <location>
        <begin position="21"/>
        <end position="1032"/>
    </location>
</feature>
<evidence type="ECO:0000313" key="4">
    <source>
        <dbReference type="Proteomes" id="UP000254235"/>
    </source>
</evidence>
<gene>
    <name evidence="3" type="ORF">NCTC13043_02244</name>
</gene>
<reference evidence="3 4" key="1">
    <citation type="submission" date="2018-06" db="EMBL/GenBank/DDBJ databases">
        <authorList>
            <consortium name="Pathogen Informatics"/>
            <person name="Doyle S."/>
        </authorList>
    </citation>
    <scope>NUCLEOTIDE SEQUENCE [LARGE SCALE GENOMIC DNA]</scope>
    <source>
        <strain evidence="3 4">NCTC13043</strain>
    </source>
</reference>
<evidence type="ECO:0000313" key="3">
    <source>
        <dbReference type="EMBL" id="SUC37748.1"/>
    </source>
</evidence>
<dbReference type="RefSeq" id="WP_115084127.1">
    <property type="nucleotide sequence ID" value="NZ_UGTP01000003.1"/>
</dbReference>
<dbReference type="EMBL" id="UGTP01000003">
    <property type="protein sequence ID" value="SUC37748.1"/>
    <property type="molecule type" value="Genomic_DNA"/>
</dbReference>
<organism evidence="3 4">
    <name type="scientific">Prevotella pallens</name>
    <dbReference type="NCBI Taxonomy" id="60133"/>
    <lineage>
        <taxon>Bacteria</taxon>
        <taxon>Pseudomonadati</taxon>
        <taxon>Bacteroidota</taxon>
        <taxon>Bacteroidia</taxon>
        <taxon>Bacteroidales</taxon>
        <taxon>Prevotellaceae</taxon>
        <taxon>Prevotella</taxon>
    </lineage>
</organism>
<dbReference type="PANTHER" id="PTHR45661">
    <property type="entry name" value="SURFACE ANTIGEN"/>
    <property type="match status" value="1"/>
</dbReference>
<dbReference type="AlphaFoldDB" id="A0A379G9P6"/>
<dbReference type="InterPro" id="IPR053139">
    <property type="entry name" value="Surface_bspA-like"/>
</dbReference>
<dbReference type="InterPro" id="IPR044060">
    <property type="entry name" value="Bacterial_rp_domain"/>
</dbReference>
<dbReference type="InterPro" id="IPR026906">
    <property type="entry name" value="LRR_5"/>
</dbReference>
<dbReference type="OrthoDB" id="1014195at2"/>
<name>A0A379G9P6_9BACT</name>
<dbReference type="Pfam" id="PF13306">
    <property type="entry name" value="LRR_5"/>
    <property type="match status" value="4"/>
</dbReference>
<feature type="domain" description="Bacterial repeat" evidence="2">
    <location>
        <begin position="443"/>
        <end position="485"/>
    </location>
</feature>
<feature type="domain" description="Bacterial repeat" evidence="2">
    <location>
        <begin position="546"/>
        <end position="607"/>
    </location>
</feature>
<protein>
    <recommendedName>
        <fullName evidence="2">Bacterial repeat domain-containing protein</fullName>
    </recommendedName>
</protein>
<evidence type="ECO:0000259" key="2">
    <source>
        <dbReference type="Pfam" id="PF18998"/>
    </source>
</evidence>
<dbReference type="PANTHER" id="PTHR45661:SF3">
    <property type="entry name" value="IG-LIKE DOMAIN-CONTAINING PROTEIN"/>
    <property type="match status" value="1"/>
</dbReference>
<accession>A0A379G9P6</accession>